<evidence type="ECO:0000256" key="1">
    <source>
        <dbReference type="SAM" id="MobiDB-lite"/>
    </source>
</evidence>
<proteinExistence type="predicted"/>
<feature type="region of interest" description="Disordered" evidence="1">
    <location>
        <begin position="121"/>
        <end position="141"/>
    </location>
</feature>
<keyword evidence="3" id="KW-1185">Reference proteome</keyword>
<dbReference type="Proteomes" id="UP001229651">
    <property type="component" value="Unassembled WGS sequence"/>
</dbReference>
<dbReference type="RefSeq" id="WP_306988416.1">
    <property type="nucleotide sequence ID" value="NZ_JAUSUT010000001.1"/>
</dbReference>
<comment type="caution">
    <text evidence="2">The sequence shown here is derived from an EMBL/GenBank/DDBJ whole genome shotgun (WGS) entry which is preliminary data.</text>
</comment>
<organism evidence="2 3">
    <name type="scientific">Amycolatopsis thermophila</name>
    <dbReference type="NCBI Taxonomy" id="206084"/>
    <lineage>
        <taxon>Bacteria</taxon>
        <taxon>Bacillati</taxon>
        <taxon>Actinomycetota</taxon>
        <taxon>Actinomycetes</taxon>
        <taxon>Pseudonocardiales</taxon>
        <taxon>Pseudonocardiaceae</taxon>
        <taxon>Amycolatopsis</taxon>
    </lineage>
</organism>
<accession>A0ABU0ENZ7</accession>
<gene>
    <name evidence="2" type="ORF">FB470_000516</name>
</gene>
<sequence length="288" mass="30537">MTAQDELLATEPDWIARLPRESLEHKLRGALAELAEIEHRLGLALGYPVGGPDYPGGEGEPVTGDHTALTLAMEAEQRLRATSAPDRGCGQCYECLAPSWGEFETHMVVCPDCGNKRCPHATSHTRDCTGSNEPGQPGSQYHPDYRAPWETNEVPATAAAPAPGHRVRVTYPSGRVEHSKVWPDGKYSGWGAVSVGSATVEVLRGHIATLHGLAGGKLTEDTTVTVTGPGLEASAPVPLRAGGRSSTSVFAAHRIAEALTSLGFELSEDERTGPVMQVVPIERARPAG</sequence>
<evidence type="ECO:0000313" key="2">
    <source>
        <dbReference type="EMBL" id="MDQ0376522.1"/>
    </source>
</evidence>
<name>A0ABU0ENZ7_9PSEU</name>
<dbReference type="EMBL" id="JAUSUT010000001">
    <property type="protein sequence ID" value="MDQ0376522.1"/>
    <property type="molecule type" value="Genomic_DNA"/>
</dbReference>
<feature type="compositionally biased region" description="Polar residues" evidence="1">
    <location>
        <begin position="128"/>
        <end position="139"/>
    </location>
</feature>
<evidence type="ECO:0000313" key="3">
    <source>
        <dbReference type="Proteomes" id="UP001229651"/>
    </source>
</evidence>
<reference evidence="2 3" key="1">
    <citation type="submission" date="2023-07" db="EMBL/GenBank/DDBJ databases">
        <title>Sequencing the genomes of 1000 actinobacteria strains.</title>
        <authorList>
            <person name="Klenk H.-P."/>
        </authorList>
    </citation>
    <scope>NUCLEOTIDE SEQUENCE [LARGE SCALE GENOMIC DNA]</scope>
    <source>
        <strain evidence="2 3">DSM 45805</strain>
    </source>
</reference>
<protein>
    <submittedName>
        <fullName evidence="2">Uncharacterized protein</fullName>
    </submittedName>
</protein>